<organism evidence="2 3">
    <name type="scientific">Pomacea canaliculata</name>
    <name type="common">Golden apple snail</name>
    <dbReference type="NCBI Taxonomy" id="400727"/>
    <lineage>
        <taxon>Eukaryota</taxon>
        <taxon>Metazoa</taxon>
        <taxon>Spiralia</taxon>
        <taxon>Lophotrochozoa</taxon>
        <taxon>Mollusca</taxon>
        <taxon>Gastropoda</taxon>
        <taxon>Caenogastropoda</taxon>
        <taxon>Architaenioglossa</taxon>
        <taxon>Ampullarioidea</taxon>
        <taxon>Ampullariidae</taxon>
        <taxon>Pomacea</taxon>
    </lineage>
</organism>
<keyword evidence="3" id="KW-1185">Reference proteome</keyword>
<feature type="region of interest" description="Disordered" evidence="1">
    <location>
        <begin position="152"/>
        <end position="174"/>
    </location>
</feature>
<dbReference type="AlphaFoldDB" id="A0A2T7NBQ7"/>
<name>A0A2T7NBQ7_POMCA</name>
<accession>A0A2T7NBQ7</accession>
<evidence type="ECO:0000256" key="1">
    <source>
        <dbReference type="SAM" id="MobiDB-lite"/>
    </source>
</evidence>
<protein>
    <submittedName>
        <fullName evidence="2">Uncharacterized protein</fullName>
    </submittedName>
</protein>
<comment type="caution">
    <text evidence="2">The sequence shown here is derived from an EMBL/GenBank/DDBJ whole genome shotgun (WGS) entry which is preliminary data.</text>
</comment>
<reference evidence="2 3" key="1">
    <citation type="submission" date="2018-04" db="EMBL/GenBank/DDBJ databases">
        <title>The genome of golden apple snail Pomacea canaliculata provides insight into stress tolerance and invasive adaptation.</title>
        <authorList>
            <person name="Liu C."/>
            <person name="Liu B."/>
            <person name="Ren Y."/>
            <person name="Zhang Y."/>
            <person name="Wang H."/>
            <person name="Li S."/>
            <person name="Jiang F."/>
            <person name="Yin L."/>
            <person name="Zhang G."/>
            <person name="Qian W."/>
            <person name="Fan W."/>
        </authorList>
    </citation>
    <scope>NUCLEOTIDE SEQUENCE [LARGE SCALE GENOMIC DNA]</scope>
    <source>
        <strain evidence="2">SZHN2017</strain>
        <tissue evidence="2">Muscle</tissue>
    </source>
</reference>
<evidence type="ECO:0000313" key="2">
    <source>
        <dbReference type="EMBL" id="PVD18603.1"/>
    </source>
</evidence>
<proteinExistence type="predicted"/>
<feature type="region of interest" description="Disordered" evidence="1">
    <location>
        <begin position="49"/>
        <end position="89"/>
    </location>
</feature>
<sequence length="174" mass="18199">MAEQSGAKHTDQLMKLRHPPSASVVSARVVGGLPTESDLAQHVAHLAADVGPKPEPTTTQHPPQHPPRHDGPAPGKGPSRGTNATGTHPGILLATGSNIVSASSHRLSFIDSSHRCASSDWLPRTRRVQETVEMRGFSQARVATPISVTRGGAQHAVSGSHVTPAPAPSCRQLL</sequence>
<dbReference type="Proteomes" id="UP000245119">
    <property type="component" value="Linkage Group LG14"/>
</dbReference>
<evidence type="ECO:0000313" key="3">
    <source>
        <dbReference type="Proteomes" id="UP000245119"/>
    </source>
</evidence>
<gene>
    <name evidence="2" type="ORF">C0Q70_21153</name>
</gene>
<dbReference type="EMBL" id="PZQS01000014">
    <property type="protein sequence ID" value="PVD18603.1"/>
    <property type="molecule type" value="Genomic_DNA"/>
</dbReference>
<feature type="compositionally biased region" description="Basic and acidic residues" evidence="1">
    <location>
        <begin position="1"/>
        <end position="14"/>
    </location>
</feature>
<feature type="region of interest" description="Disordered" evidence="1">
    <location>
        <begin position="1"/>
        <end position="23"/>
    </location>
</feature>